<feature type="compositionally biased region" description="Basic and acidic residues" evidence="1">
    <location>
        <begin position="82"/>
        <end position="96"/>
    </location>
</feature>
<dbReference type="EMBL" id="CDMZ01001569">
    <property type="protein sequence ID" value="CEM34566.1"/>
    <property type="molecule type" value="Genomic_DNA"/>
</dbReference>
<gene>
    <name evidence="2" type="ORF">Cvel_5246</name>
</gene>
<dbReference type="VEuPathDB" id="CryptoDB:Cvel_5246"/>
<proteinExistence type="predicted"/>
<feature type="compositionally biased region" description="Low complexity" evidence="1">
    <location>
        <begin position="130"/>
        <end position="139"/>
    </location>
</feature>
<feature type="compositionally biased region" description="Polar residues" evidence="1">
    <location>
        <begin position="118"/>
        <end position="129"/>
    </location>
</feature>
<feature type="region of interest" description="Disordered" evidence="1">
    <location>
        <begin position="1"/>
        <end position="36"/>
    </location>
</feature>
<name>A0A0G4GUV3_9ALVE</name>
<evidence type="ECO:0000256" key="1">
    <source>
        <dbReference type="SAM" id="MobiDB-lite"/>
    </source>
</evidence>
<organism evidence="2">
    <name type="scientific">Chromera velia CCMP2878</name>
    <dbReference type="NCBI Taxonomy" id="1169474"/>
    <lineage>
        <taxon>Eukaryota</taxon>
        <taxon>Sar</taxon>
        <taxon>Alveolata</taxon>
        <taxon>Colpodellida</taxon>
        <taxon>Chromeraceae</taxon>
        <taxon>Chromera</taxon>
    </lineage>
</organism>
<evidence type="ECO:0000313" key="2">
    <source>
        <dbReference type="EMBL" id="CEM34566.1"/>
    </source>
</evidence>
<feature type="compositionally biased region" description="Basic residues" evidence="1">
    <location>
        <begin position="140"/>
        <end position="149"/>
    </location>
</feature>
<protein>
    <submittedName>
        <fullName evidence="2">Uncharacterized protein</fullName>
    </submittedName>
</protein>
<accession>A0A0G4GUV3</accession>
<dbReference type="AlphaFoldDB" id="A0A0G4GUV3"/>
<feature type="region of interest" description="Disordered" evidence="1">
    <location>
        <begin position="63"/>
        <end position="168"/>
    </location>
</feature>
<sequence length="432" mass="47766">MLDHRANSLEALQPSRGKPEEMMTSGKQESEGGGVASLLRLMAETFGVKLNSVKDRVRKVQKLMNAEKKLRTVIRGDSPPDETPKKTTNDKTESDKATPASPKQKAESNTPTPPARSMPQNDTEATPQDSPASSSSSKSSIRKPKRRMHAFPLTAPFKPLERSSTGSASFSCERDASRWYLGHALRDPSKVTPRQREVKRDEAKTRAASMCKITKITDEKELYDCVDPAFHYYIKQRKPDEFLEAESLAVALCKNHPYPTVEFERLRKIHDAMMKMSFTPKSAEGVALNLALEHSDLNPDCLGEEADKLTDQPTIEAGDVTKVLNKCKTVCKETLAAALASCTECGMSADESKDRAAALCRETPLIRSSCVLEGFEFAKTQKLPREEALHWAEGLCSARPGIDIECLREKFAQEVASGLKRFAEKKSVAECA</sequence>
<reference evidence="2" key="1">
    <citation type="submission" date="2014-11" db="EMBL/GenBank/DDBJ databases">
        <authorList>
            <person name="Otto D Thomas"/>
            <person name="Naeem Raeece"/>
        </authorList>
    </citation>
    <scope>NUCLEOTIDE SEQUENCE</scope>
</reference>